<sequence>MLVFRNGTSYERWWTGRSHLTTILTSVRNLARSFLCCSYKTGETTQNPAEKADTESIVRILIAILYSVKNHLRAEWGAAIRPGTALGDHGTPTHQSEYTELLPVGLKNGETDGLGLPLELTFFVEKYIRKGLDRGWFHPPQASGMQMQLNTLVDAYGRLETIKLTPIPVAHL</sequence>
<evidence type="ECO:0000256" key="2">
    <source>
        <dbReference type="ARBA" id="ARBA00022448"/>
    </source>
</evidence>
<dbReference type="Pfam" id="PF25539">
    <property type="entry name" value="Bestrophin_2"/>
    <property type="match status" value="1"/>
</dbReference>
<evidence type="ECO:0000256" key="3">
    <source>
        <dbReference type="ARBA" id="ARBA00022692"/>
    </source>
</evidence>
<reference evidence="7" key="1">
    <citation type="submission" date="2021-03" db="EMBL/GenBank/DDBJ databases">
        <title>Comparative genomics and phylogenomic investigation of the class Geoglossomycetes provide insights into ecological specialization and systematics.</title>
        <authorList>
            <person name="Melie T."/>
            <person name="Pirro S."/>
            <person name="Miller A.N."/>
            <person name="Quandt A."/>
        </authorList>
    </citation>
    <scope>NUCLEOTIDE SEQUENCE</scope>
    <source>
        <strain evidence="7">CAQ_001_2017</strain>
    </source>
</reference>
<comment type="caution">
    <text evidence="7">The sequence shown here is derived from an EMBL/GenBank/DDBJ whole genome shotgun (WGS) entry which is preliminary data.</text>
</comment>
<comment type="subcellular location">
    <subcellularLocation>
        <location evidence="1">Membrane</location>
        <topology evidence="1">Multi-pass membrane protein</topology>
    </subcellularLocation>
</comment>
<dbReference type="AlphaFoldDB" id="A0A9P8RP99"/>
<keyword evidence="8" id="KW-1185">Reference proteome</keyword>
<evidence type="ECO:0000256" key="6">
    <source>
        <dbReference type="ARBA" id="ARBA00023136"/>
    </source>
</evidence>
<keyword evidence="2" id="KW-0813">Transport</keyword>
<evidence type="ECO:0000256" key="1">
    <source>
        <dbReference type="ARBA" id="ARBA00004141"/>
    </source>
</evidence>
<evidence type="ECO:0000256" key="5">
    <source>
        <dbReference type="ARBA" id="ARBA00023065"/>
    </source>
</evidence>
<organism evidence="7 8">
    <name type="scientific">Trichoglossum hirsutum</name>
    <dbReference type="NCBI Taxonomy" id="265104"/>
    <lineage>
        <taxon>Eukaryota</taxon>
        <taxon>Fungi</taxon>
        <taxon>Dikarya</taxon>
        <taxon>Ascomycota</taxon>
        <taxon>Pezizomycotina</taxon>
        <taxon>Geoglossomycetes</taxon>
        <taxon>Geoglossales</taxon>
        <taxon>Geoglossaceae</taxon>
        <taxon>Trichoglossum</taxon>
    </lineage>
</organism>
<gene>
    <name evidence="7" type="ORF">GP486_004344</name>
</gene>
<dbReference type="PANTHER" id="PTHR33281">
    <property type="entry name" value="UPF0187 PROTEIN YNEE"/>
    <property type="match status" value="1"/>
</dbReference>
<dbReference type="Proteomes" id="UP000750711">
    <property type="component" value="Unassembled WGS sequence"/>
</dbReference>
<dbReference type="InterPro" id="IPR044669">
    <property type="entry name" value="YneE/VCCN1/2-like"/>
</dbReference>
<evidence type="ECO:0000313" key="7">
    <source>
        <dbReference type="EMBL" id="KAH0559075.1"/>
    </source>
</evidence>
<name>A0A9P8RP99_9PEZI</name>
<evidence type="ECO:0000256" key="4">
    <source>
        <dbReference type="ARBA" id="ARBA00022989"/>
    </source>
</evidence>
<keyword evidence="4" id="KW-1133">Transmembrane helix</keyword>
<evidence type="ECO:0000313" key="8">
    <source>
        <dbReference type="Proteomes" id="UP000750711"/>
    </source>
</evidence>
<proteinExistence type="predicted"/>
<protein>
    <submittedName>
        <fullName evidence="7">Uncharacterized protein</fullName>
    </submittedName>
</protein>
<dbReference type="EMBL" id="JAGHQM010000673">
    <property type="protein sequence ID" value="KAH0559075.1"/>
    <property type="molecule type" value="Genomic_DNA"/>
</dbReference>
<dbReference type="PANTHER" id="PTHR33281:SF16">
    <property type="match status" value="1"/>
</dbReference>
<dbReference type="GO" id="GO:0016020">
    <property type="term" value="C:membrane"/>
    <property type="evidence" value="ECO:0007669"/>
    <property type="project" value="UniProtKB-SubCell"/>
</dbReference>
<keyword evidence="5" id="KW-0406">Ion transport</keyword>
<keyword evidence="3" id="KW-0812">Transmembrane</keyword>
<dbReference type="GO" id="GO:0005254">
    <property type="term" value="F:chloride channel activity"/>
    <property type="evidence" value="ECO:0007669"/>
    <property type="project" value="InterPro"/>
</dbReference>
<accession>A0A9P8RP99</accession>
<keyword evidence="6" id="KW-0472">Membrane</keyword>